<dbReference type="PROSITE" id="PS50113">
    <property type="entry name" value="PAC"/>
    <property type="match status" value="1"/>
</dbReference>
<dbReference type="Pfam" id="PF08447">
    <property type="entry name" value="PAS_3"/>
    <property type="match status" value="1"/>
</dbReference>
<accession>A0ABQ3G9Z3</accession>
<name>A0ABQ3G9Z3_9BURK</name>
<dbReference type="InterPro" id="IPR001610">
    <property type="entry name" value="PAC"/>
</dbReference>
<dbReference type="Proteomes" id="UP000626210">
    <property type="component" value="Unassembled WGS sequence"/>
</dbReference>
<dbReference type="InterPro" id="IPR013656">
    <property type="entry name" value="PAS_4"/>
</dbReference>
<dbReference type="PROSITE" id="PS50112">
    <property type="entry name" value="PAS"/>
    <property type="match status" value="1"/>
</dbReference>
<dbReference type="NCBIfam" id="TIGR00229">
    <property type="entry name" value="sensory_box"/>
    <property type="match status" value="1"/>
</dbReference>
<dbReference type="Gene3D" id="3.30.70.270">
    <property type="match status" value="1"/>
</dbReference>
<dbReference type="SUPFAM" id="SSF55073">
    <property type="entry name" value="Nucleotide cyclase"/>
    <property type="match status" value="1"/>
</dbReference>
<organism evidence="4 5">
    <name type="scientific">Pseudorhodoferax aquiterrae</name>
    <dbReference type="NCBI Taxonomy" id="747304"/>
    <lineage>
        <taxon>Bacteria</taxon>
        <taxon>Pseudomonadati</taxon>
        <taxon>Pseudomonadota</taxon>
        <taxon>Betaproteobacteria</taxon>
        <taxon>Burkholderiales</taxon>
        <taxon>Comamonadaceae</taxon>
    </lineage>
</organism>
<dbReference type="SMART" id="SM00267">
    <property type="entry name" value="GGDEF"/>
    <property type="match status" value="1"/>
</dbReference>
<reference evidence="5" key="1">
    <citation type="journal article" date="2019" name="Int. J. Syst. Evol. Microbiol.">
        <title>The Global Catalogue of Microorganisms (GCM) 10K type strain sequencing project: providing services to taxonomists for standard genome sequencing and annotation.</title>
        <authorList>
            <consortium name="The Broad Institute Genomics Platform"/>
            <consortium name="The Broad Institute Genome Sequencing Center for Infectious Disease"/>
            <person name="Wu L."/>
            <person name="Ma J."/>
        </authorList>
    </citation>
    <scope>NUCLEOTIDE SEQUENCE [LARGE SCALE GENOMIC DNA]</scope>
    <source>
        <strain evidence="5">KCTC 23314</strain>
    </source>
</reference>
<feature type="domain" description="PAC" evidence="2">
    <location>
        <begin position="301"/>
        <end position="352"/>
    </location>
</feature>
<dbReference type="InterPro" id="IPR043128">
    <property type="entry name" value="Rev_trsase/Diguanyl_cyclase"/>
</dbReference>
<dbReference type="InterPro" id="IPR029016">
    <property type="entry name" value="GAF-like_dom_sf"/>
</dbReference>
<dbReference type="SMART" id="SM00065">
    <property type="entry name" value="GAF"/>
    <property type="match status" value="1"/>
</dbReference>
<evidence type="ECO:0000259" key="2">
    <source>
        <dbReference type="PROSITE" id="PS50113"/>
    </source>
</evidence>
<dbReference type="SMART" id="SM00091">
    <property type="entry name" value="PAS"/>
    <property type="match status" value="1"/>
</dbReference>
<evidence type="ECO:0000313" key="4">
    <source>
        <dbReference type="EMBL" id="GHC99282.1"/>
    </source>
</evidence>
<dbReference type="Gene3D" id="3.30.450.20">
    <property type="entry name" value="PAS domain"/>
    <property type="match status" value="2"/>
</dbReference>
<dbReference type="Gene3D" id="3.30.450.40">
    <property type="match status" value="1"/>
</dbReference>
<dbReference type="SUPFAM" id="SSF55781">
    <property type="entry name" value="GAF domain-like"/>
    <property type="match status" value="1"/>
</dbReference>
<dbReference type="Pfam" id="PF08448">
    <property type="entry name" value="PAS_4"/>
    <property type="match status" value="1"/>
</dbReference>
<dbReference type="EMBL" id="BMYK01000028">
    <property type="protein sequence ID" value="GHC99282.1"/>
    <property type="molecule type" value="Genomic_DNA"/>
</dbReference>
<dbReference type="Pfam" id="PF01590">
    <property type="entry name" value="GAF"/>
    <property type="match status" value="1"/>
</dbReference>
<dbReference type="Pfam" id="PF00990">
    <property type="entry name" value="GGDEF"/>
    <property type="match status" value="1"/>
</dbReference>
<dbReference type="CDD" id="cd00130">
    <property type="entry name" value="PAS"/>
    <property type="match status" value="2"/>
</dbReference>
<sequence length="629" mass="68048">MHHRAAACLSEAQRLSSLHGLGVLDSGPEEVFDTIVHTAARVCGTPIAALSLIDAERQWFKAQVGLQGSQTPREAALCHHAIQGDQLLLVPDATKDARFRDKSSVRGPPGIRFYAGAPLVLSDGARIGALCVAAPHPWRLEDGQIDMLQALAAIATQALEMRAALRREDRFCADAAPRRAQVRAQALREQASRADDAVDDQLVYALLHRAGDDTCGRARAEEALRSSQQFLSQAGEIACIGGWALDLRSGHLAWSEQTRRVHEVDDSFVPTVEQAIGFYAPESRTAIREALEAGMRAGRPWDLELRLVTAKGRAIWVRAIGEVVCEHGRPVRMLGALQDVTERKGLEQLVARQSATLRAVIEAVPANVSVVDRHGVLQFANGSFEQWCGAPRAEILGRPLAEVLGRAEYERRLPWLERVAAGETVGFETQALGRRDGAHWAVTCIPLWNEPGRTDGFVQVAHAVHRHRVGEGPLLPQGQRDALTGLLNRAGFVAYMERQMAENGGARLAVLCIELEPDAAVPALQGPAVRDRLLQLLAQRLGGLVRPRDAVARLGRSTFAVALAEIADAQHAGAVAGKISAAAQDPFEIESQRVASTVRIGVAWGLSPGQSWTVLLARADALLHRIPAH</sequence>
<keyword evidence="5" id="KW-1185">Reference proteome</keyword>
<dbReference type="InterPro" id="IPR029787">
    <property type="entry name" value="Nucleotide_cyclase"/>
</dbReference>
<dbReference type="PROSITE" id="PS50887">
    <property type="entry name" value="GGDEF"/>
    <property type="match status" value="1"/>
</dbReference>
<evidence type="ECO:0000313" key="5">
    <source>
        <dbReference type="Proteomes" id="UP000626210"/>
    </source>
</evidence>
<comment type="caution">
    <text evidence="4">The sequence shown here is derived from an EMBL/GenBank/DDBJ whole genome shotgun (WGS) entry which is preliminary data.</text>
</comment>
<evidence type="ECO:0000259" key="3">
    <source>
        <dbReference type="PROSITE" id="PS50887"/>
    </source>
</evidence>
<dbReference type="InterPro" id="IPR000014">
    <property type="entry name" value="PAS"/>
</dbReference>
<dbReference type="PANTHER" id="PTHR43102:SF2">
    <property type="entry name" value="GAF DOMAIN-CONTAINING PROTEIN"/>
    <property type="match status" value="1"/>
</dbReference>
<dbReference type="InterPro" id="IPR013655">
    <property type="entry name" value="PAS_fold_3"/>
</dbReference>
<dbReference type="SUPFAM" id="SSF55785">
    <property type="entry name" value="PYP-like sensor domain (PAS domain)"/>
    <property type="match status" value="2"/>
</dbReference>
<feature type="domain" description="GGDEF" evidence="3">
    <location>
        <begin position="506"/>
        <end position="629"/>
    </location>
</feature>
<dbReference type="NCBIfam" id="TIGR00254">
    <property type="entry name" value="GGDEF"/>
    <property type="match status" value="1"/>
</dbReference>
<protein>
    <submittedName>
        <fullName evidence="4">Sensor domain-containing diguanylate cyclase</fullName>
    </submittedName>
</protein>
<dbReference type="Gene3D" id="2.10.70.100">
    <property type="match status" value="1"/>
</dbReference>
<feature type="domain" description="PAS" evidence="1">
    <location>
        <begin position="353"/>
        <end position="423"/>
    </location>
</feature>
<dbReference type="InterPro" id="IPR000700">
    <property type="entry name" value="PAS-assoc_C"/>
</dbReference>
<evidence type="ECO:0000259" key="1">
    <source>
        <dbReference type="PROSITE" id="PS50112"/>
    </source>
</evidence>
<dbReference type="InterPro" id="IPR035965">
    <property type="entry name" value="PAS-like_dom_sf"/>
</dbReference>
<dbReference type="SMART" id="SM00086">
    <property type="entry name" value="PAC"/>
    <property type="match status" value="1"/>
</dbReference>
<gene>
    <name evidence="4" type="ORF">GCM10007320_55740</name>
</gene>
<dbReference type="PANTHER" id="PTHR43102">
    <property type="entry name" value="SLR1143 PROTEIN"/>
    <property type="match status" value="1"/>
</dbReference>
<proteinExistence type="predicted"/>
<dbReference type="InterPro" id="IPR000160">
    <property type="entry name" value="GGDEF_dom"/>
</dbReference>
<dbReference type="RefSeq" id="WP_189690148.1">
    <property type="nucleotide sequence ID" value="NZ_BMYK01000028.1"/>
</dbReference>
<dbReference type="InterPro" id="IPR003018">
    <property type="entry name" value="GAF"/>
</dbReference>